<dbReference type="Pfam" id="PF01336">
    <property type="entry name" value="tRNA_anti-codon"/>
    <property type="match status" value="1"/>
</dbReference>
<keyword evidence="3" id="KW-0547">Nucleotide-binding</keyword>
<dbReference type="InterPro" id="IPR004364">
    <property type="entry name" value="Aa-tRNA-synt_II"/>
</dbReference>
<feature type="region of interest" description="Disordered" evidence="7">
    <location>
        <begin position="282"/>
        <end position="330"/>
    </location>
</feature>
<keyword evidence="6" id="KW-0030">Aminoacyl-tRNA synthetase</keyword>
<dbReference type="InterPro" id="IPR004365">
    <property type="entry name" value="NA-bd_OB_tRNA"/>
</dbReference>
<dbReference type="InterPro" id="IPR004115">
    <property type="entry name" value="GAD-like_sf"/>
</dbReference>
<keyword evidence="5" id="KW-0648">Protein biosynthesis</keyword>
<dbReference type="GO" id="GO:0005524">
    <property type="term" value="F:ATP binding"/>
    <property type="evidence" value="ECO:0007669"/>
    <property type="project" value="UniProtKB-KW"/>
</dbReference>
<feature type="compositionally biased region" description="Basic and acidic residues" evidence="7">
    <location>
        <begin position="235"/>
        <end position="252"/>
    </location>
</feature>
<dbReference type="InterPro" id="IPR004524">
    <property type="entry name" value="Asp-tRNA-ligase_1"/>
</dbReference>
<dbReference type="Proteomes" id="UP000009138">
    <property type="component" value="Unassembled WGS sequence"/>
</dbReference>
<dbReference type="GO" id="GO:0004815">
    <property type="term" value="F:aspartate-tRNA ligase activity"/>
    <property type="evidence" value="ECO:0007669"/>
    <property type="project" value="TreeGrafter"/>
</dbReference>
<dbReference type="InterPro" id="IPR002312">
    <property type="entry name" value="Asp/Asn-tRNA-synth_IIb"/>
</dbReference>
<dbReference type="PROSITE" id="PS50862">
    <property type="entry name" value="AA_TRNA_LIGASE_II"/>
    <property type="match status" value="1"/>
</dbReference>
<comment type="similarity">
    <text evidence="1">Belongs to the class-II aminoacyl-tRNA synthetase family. Type 1 subfamily.</text>
</comment>
<dbReference type="OrthoDB" id="439710at2759"/>
<dbReference type="FunCoup" id="I1BM44">
    <property type="interactions" value="526"/>
</dbReference>
<dbReference type="AlphaFoldDB" id="I1BM44"/>
<feature type="compositionally biased region" description="Polar residues" evidence="7">
    <location>
        <begin position="82"/>
        <end position="92"/>
    </location>
</feature>
<organism evidence="10 11">
    <name type="scientific">Rhizopus delemar (strain RA 99-880 / ATCC MYA-4621 / FGSC 9543 / NRRL 43880)</name>
    <name type="common">Mucormycosis agent</name>
    <name type="synonym">Rhizopus arrhizus var. delemar</name>
    <dbReference type="NCBI Taxonomy" id="246409"/>
    <lineage>
        <taxon>Eukaryota</taxon>
        <taxon>Fungi</taxon>
        <taxon>Fungi incertae sedis</taxon>
        <taxon>Mucoromycota</taxon>
        <taxon>Mucoromycotina</taxon>
        <taxon>Mucoromycetes</taxon>
        <taxon>Mucorales</taxon>
        <taxon>Mucorineae</taxon>
        <taxon>Rhizopodaceae</taxon>
        <taxon>Rhizopus</taxon>
    </lineage>
</organism>
<dbReference type="GO" id="GO:0003676">
    <property type="term" value="F:nucleic acid binding"/>
    <property type="evidence" value="ECO:0007669"/>
    <property type="project" value="InterPro"/>
</dbReference>
<protein>
    <recommendedName>
        <fullName evidence="9">Aminoacyl-transfer RNA synthetases class-II family profile domain-containing protein</fullName>
    </recommendedName>
</protein>
<dbReference type="PANTHER" id="PTHR22594">
    <property type="entry name" value="ASPARTYL/LYSYL-TRNA SYNTHETASE"/>
    <property type="match status" value="1"/>
</dbReference>
<dbReference type="Gene3D" id="2.40.50.140">
    <property type="entry name" value="Nucleic acid-binding proteins"/>
    <property type="match status" value="1"/>
</dbReference>
<name>I1BM44_RHIO9</name>
<dbReference type="SUPFAM" id="SSF55681">
    <property type="entry name" value="Class II aaRS and biotin synthetases"/>
    <property type="match status" value="1"/>
</dbReference>
<evidence type="ECO:0000256" key="7">
    <source>
        <dbReference type="SAM" id="MobiDB-lite"/>
    </source>
</evidence>
<dbReference type="NCBIfam" id="TIGR00459">
    <property type="entry name" value="aspS_bact"/>
    <property type="match status" value="1"/>
</dbReference>
<evidence type="ECO:0000256" key="6">
    <source>
        <dbReference type="ARBA" id="ARBA00023146"/>
    </source>
</evidence>
<dbReference type="PRINTS" id="PR01042">
    <property type="entry name" value="TRNASYNTHASP"/>
</dbReference>
<evidence type="ECO:0000256" key="4">
    <source>
        <dbReference type="ARBA" id="ARBA00022840"/>
    </source>
</evidence>
<evidence type="ECO:0000256" key="8">
    <source>
        <dbReference type="SAM" id="Phobius"/>
    </source>
</evidence>
<evidence type="ECO:0000313" key="10">
    <source>
        <dbReference type="EMBL" id="EIE77274.1"/>
    </source>
</evidence>
<feature type="compositionally biased region" description="Polar residues" evidence="7">
    <location>
        <begin position="124"/>
        <end position="139"/>
    </location>
</feature>
<dbReference type="STRING" id="246409.I1BM44"/>
<evidence type="ECO:0000256" key="5">
    <source>
        <dbReference type="ARBA" id="ARBA00022917"/>
    </source>
</evidence>
<accession>I1BM44</accession>
<dbReference type="InterPro" id="IPR047090">
    <property type="entry name" value="AspRS_core"/>
</dbReference>
<dbReference type="NCBIfam" id="NF001750">
    <property type="entry name" value="PRK00476.1"/>
    <property type="match status" value="1"/>
</dbReference>
<dbReference type="Gene3D" id="3.30.930.10">
    <property type="entry name" value="Bira Bifunctional Protein, Domain 2"/>
    <property type="match status" value="1"/>
</dbReference>
<feature type="compositionally biased region" description="Basic and acidic residues" evidence="7">
    <location>
        <begin position="93"/>
        <end position="122"/>
    </location>
</feature>
<dbReference type="VEuPathDB" id="FungiDB:RO3G_01978"/>
<feature type="transmembrane region" description="Helical" evidence="8">
    <location>
        <begin position="31"/>
        <end position="49"/>
    </location>
</feature>
<feature type="region of interest" description="Disordered" evidence="7">
    <location>
        <begin position="58"/>
        <end position="152"/>
    </location>
</feature>
<keyword evidence="4" id="KW-0067">ATP-binding</keyword>
<keyword evidence="8" id="KW-0472">Membrane</keyword>
<evidence type="ECO:0000259" key="9">
    <source>
        <dbReference type="PROSITE" id="PS50862"/>
    </source>
</evidence>
<evidence type="ECO:0000256" key="3">
    <source>
        <dbReference type="ARBA" id="ARBA00022741"/>
    </source>
</evidence>
<evidence type="ECO:0000313" key="11">
    <source>
        <dbReference type="Proteomes" id="UP000009138"/>
    </source>
</evidence>
<evidence type="ECO:0000256" key="2">
    <source>
        <dbReference type="ARBA" id="ARBA00022598"/>
    </source>
</evidence>
<dbReference type="Gene3D" id="3.30.1360.30">
    <property type="entry name" value="GAD-like domain"/>
    <property type="match status" value="1"/>
</dbReference>
<evidence type="ECO:0000256" key="1">
    <source>
        <dbReference type="ARBA" id="ARBA00006303"/>
    </source>
</evidence>
<dbReference type="eggNOG" id="KOG2411">
    <property type="taxonomic scope" value="Eukaryota"/>
</dbReference>
<gene>
    <name evidence="10" type="ORF">RO3G_01978</name>
</gene>
<dbReference type="GO" id="GO:0005739">
    <property type="term" value="C:mitochondrion"/>
    <property type="evidence" value="ECO:0007669"/>
    <property type="project" value="TreeGrafter"/>
</dbReference>
<keyword evidence="11" id="KW-1185">Reference proteome</keyword>
<feature type="domain" description="Aminoacyl-transfer RNA synthetases class-II family profile" evidence="9">
    <location>
        <begin position="657"/>
        <end position="1089"/>
    </location>
</feature>
<dbReference type="CDD" id="cd00777">
    <property type="entry name" value="AspRS_core"/>
    <property type="match status" value="1"/>
</dbReference>
<keyword evidence="8" id="KW-1133">Transmembrane helix</keyword>
<dbReference type="RefSeq" id="XP_067512670.1">
    <property type="nucleotide sequence ID" value="XM_067656569.1"/>
</dbReference>
<dbReference type="InterPro" id="IPR047089">
    <property type="entry name" value="Asp-tRNA-ligase_1_N"/>
</dbReference>
<feature type="region of interest" description="Disordered" evidence="7">
    <location>
        <begin position="235"/>
        <end position="258"/>
    </location>
</feature>
<sequence length="1109" mass="125062">MYSRIFQSIKNQQPLSKRQYATDAKTKNGNGLLLGGLLAATAVGGYMYTKSPNHNNIIQEKDANKNPMVSEKVSSDPKKPSWESNLEQGSTDNNKDTSRLVGKDTDKVKGVWENKEKEDRATRQVASSVSENNEGQSMWSGWFGGSQKTDNPMVQEKLSSDRTKTDKEMKLEAHANDVIHDTSNLVEKDTKKVEGVWNKSNASHPPHEERKSFWSSLFGSSSKDADASINQAKSKLNDAKQDTANTAERDANRLSGAWNDTKDALSSEANQVKHDTNAAWEQTKDRAQSNVNSAERQAQSTWNSASAKASDAYNTAQDQGARLKREASDQYVNQRDRLSGSLGDLHQTVSDNAGRWKDQGEQKAKSWYEKGTEQVRNGFVSVKDTANQDVKWAEQKVQDGVNTVKHGVFGNKDNDSELKGHILRGERFAEVEEGQLRPTRTQMGRVPAKVVVEHARGSDIILLLGSKTFLNRHCSHIRPSTKLTTFRSFSCSAKQKEQYLQGYKDSERHHGQYPSRTHYCGDLRATNEGEKVVLCGWAQSSRSLSQDLIFIPIRDHSGVTQLVFRDNNNPQLKSQIQSLSAENVICVEGIVRKRPEGMANEKQATGEIEVEIKTIYCLNPASPSLPFWPGQNQLPNEEVRLRYRYLDLRRDELQRNIRLRSMTANTVRNYLIENGFTEIETPMLFKSTPEGAREFIVPTRRKGNFYALPQSPQQHKQMLMAAGFDRYFQIARCFRDEDLRADRQPEFTQIDLEMSFIKAQDIQSIIEGMITAIWDRALDRKLTKASFPHMTYHEAMSKYGSDKPDTRFDMHINDIGSYVKDAIGDASVDCMVVKKGSLLTGSELKAMQKELELGEDKNFAFVKINENNIHSWPSKCPQLRHSQRIGSIESELNQKLDIEQGDLIMTYKRPDYLYGGNTTMGRIRLYLSNLLRTKGLLQFSSNPYKFLWVESFPLFSPDEAGLRTWQSTHHPFTAPFDQDIPLLGTHPEKVRGQHYDLVLNGMEIGGGSIRIHSPVMQTFILEKVLQLEKHEYQRFDHLIDALGGGCPPHGGIALGFDRLMAILCQASSIRDVIAFPKAAGGKDFVVNSPSEVTTAQLNEYGLKLADQEK</sequence>
<dbReference type="InterPro" id="IPR012340">
    <property type="entry name" value="NA-bd_OB-fold"/>
</dbReference>
<reference evidence="10 11" key="1">
    <citation type="journal article" date="2009" name="PLoS Genet.">
        <title>Genomic analysis of the basal lineage fungus Rhizopus oryzae reveals a whole-genome duplication.</title>
        <authorList>
            <person name="Ma L.-J."/>
            <person name="Ibrahim A.S."/>
            <person name="Skory C."/>
            <person name="Grabherr M.G."/>
            <person name="Burger G."/>
            <person name="Butler M."/>
            <person name="Elias M."/>
            <person name="Idnurm A."/>
            <person name="Lang B.F."/>
            <person name="Sone T."/>
            <person name="Abe A."/>
            <person name="Calvo S.E."/>
            <person name="Corrochano L.M."/>
            <person name="Engels R."/>
            <person name="Fu J."/>
            <person name="Hansberg W."/>
            <person name="Kim J.-M."/>
            <person name="Kodira C.D."/>
            <person name="Koehrsen M.J."/>
            <person name="Liu B."/>
            <person name="Miranda-Saavedra D."/>
            <person name="O'Leary S."/>
            <person name="Ortiz-Castellanos L."/>
            <person name="Poulter R."/>
            <person name="Rodriguez-Romero J."/>
            <person name="Ruiz-Herrera J."/>
            <person name="Shen Y.-Q."/>
            <person name="Zeng Q."/>
            <person name="Galagan J."/>
            <person name="Birren B.W."/>
            <person name="Cuomo C.A."/>
            <person name="Wickes B.L."/>
        </authorList>
    </citation>
    <scope>NUCLEOTIDE SEQUENCE [LARGE SCALE GENOMIC DNA]</scope>
    <source>
        <strain evidence="11">RA 99-880 / ATCC MYA-4621 / FGSC 9543 / NRRL 43880</strain>
    </source>
</reference>
<dbReference type="InterPro" id="IPR006195">
    <property type="entry name" value="aa-tRNA-synth_II"/>
</dbReference>
<feature type="compositionally biased region" description="Polar residues" evidence="7">
    <location>
        <begin position="288"/>
        <end position="318"/>
    </location>
</feature>
<dbReference type="CDD" id="cd04317">
    <property type="entry name" value="EcAspRS_like_N"/>
    <property type="match status" value="1"/>
</dbReference>
<keyword evidence="8" id="KW-0812">Transmembrane</keyword>
<dbReference type="InParanoid" id="I1BM44"/>
<dbReference type="GO" id="GO:0006422">
    <property type="term" value="P:aspartyl-tRNA aminoacylation"/>
    <property type="evidence" value="ECO:0007669"/>
    <property type="project" value="TreeGrafter"/>
</dbReference>
<feature type="compositionally biased region" description="Basic and acidic residues" evidence="7">
    <location>
        <begin position="321"/>
        <end position="330"/>
    </location>
</feature>
<keyword evidence="2" id="KW-0436">Ligase</keyword>
<dbReference type="SUPFAM" id="SSF50249">
    <property type="entry name" value="Nucleic acid-binding proteins"/>
    <property type="match status" value="1"/>
</dbReference>
<dbReference type="HAMAP" id="MF_00044">
    <property type="entry name" value="Asp_tRNA_synth_type1"/>
    <property type="match status" value="1"/>
</dbReference>
<dbReference type="GeneID" id="93608950"/>
<dbReference type="EMBL" id="CH476732">
    <property type="protein sequence ID" value="EIE77274.1"/>
    <property type="molecule type" value="Genomic_DNA"/>
</dbReference>
<proteinExistence type="inferred from homology"/>
<dbReference type="PANTHER" id="PTHR22594:SF5">
    <property type="entry name" value="ASPARTATE--TRNA LIGASE, MITOCHONDRIAL"/>
    <property type="match status" value="1"/>
</dbReference>
<dbReference type="Pfam" id="PF00152">
    <property type="entry name" value="tRNA-synt_2"/>
    <property type="match status" value="1"/>
</dbReference>
<dbReference type="InterPro" id="IPR045864">
    <property type="entry name" value="aa-tRNA-synth_II/BPL/LPL"/>
</dbReference>